<protein>
    <submittedName>
        <fullName evidence="1">E3 ubiquitin-protein ligase DTX3L</fullName>
    </submittedName>
</protein>
<organism evidence="1 2">
    <name type="scientific">Nibea albiflora</name>
    <name type="common">Yellow drum</name>
    <name type="synonym">Corvina albiflora</name>
    <dbReference type="NCBI Taxonomy" id="240163"/>
    <lineage>
        <taxon>Eukaryota</taxon>
        <taxon>Metazoa</taxon>
        <taxon>Chordata</taxon>
        <taxon>Craniata</taxon>
        <taxon>Vertebrata</taxon>
        <taxon>Euteleostomi</taxon>
        <taxon>Actinopterygii</taxon>
        <taxon>Neopterygii</taxon>
        <taxon>Teleostei</taxon>
        <taxon>Neoteleostei</taxon>
        <taxon>Acanthomorphata</taxon>
        <taxon>Eupercaria</taxon>
        <taxon>Sciaenidae</taxon>
        <taxon>Nibea</taxon>
    </lineage>
</organism>
<keyword evidence="2" id="KW-1185">Reference proteome</keyword>
<evidence type="ECO:0000313" key="1">
    <source>
        <dbReference type="EMBL" id="KAG8011632.1"/>
    </source>
</evidence>
<gene>
    <name evidence="1" type="primary">DTX3L</name>
    <name evidence="1" type="ORF">GBF38_003893</name>
</gene>
<name>A0ACB7FAW2_NIBAL</name>
<sequence>MQFISDITAIIDEAAYPGRLLNFLRSYDFKKRGSCYEVRGTFEQLQQLSIDLSGSHVNHHSSPATRRRIHPQDEQASTHVKPVDVSAVVMAYIERKCEKELDQIRGNTFDLETKADFRTVQNKPITVQVTFRPRHESLPVHADFVRQRFITFYQRTASDLQVTSVPVSAYDFRDLKKRFPHLLFKNSHNKNEVTVTGPFAHIAKFKEFIFQSTHSSSRSSVNKRPADSPSTLGASPVHNNKPEEESCPICMETIVNTEKKTLLCKHSFCRSCLKKAFDYKPVCPTCGKLYGVLTGTQPDGGKMTVTKSSSSLPGYEKYGTLTIHYYVPDSLSLSVHLCRRWSLPSIHIRMTVAISRESSTVCLQEEHPQPGQQYEGVSRTAYLPDSPEGKEIVKLLKRAFDQRLIFTVGQSTTSGRNNTVTWNDIHHKTSTHGGPTHYGYPDPDYLRRVRDELAVKGIQ</sequence>
<dbReference type="EMBL" id="CM024801">
    <property type="protein sequence ID" value="KAG8011632.1"/>
    <property type="molecule type" value="Genomic_DNA"/>
</dbReference>
<comment type="caution">
    <text evidence="1">The sequence shown here is derived from an EMBL/GenBank/DDBJ whole genome shotgun (WGS) entry which is preliminary data.</text>
</comment>
<accession>A0ACB7FAW2</accession>
<dbReference type="Proteomes" id="UP000805704">
    <property type="component" value="Chromosome 13"/>
</dbReference>
<reference evidence="1" key="1">
    <citation type="submission" date="2020-04" db="EMBL/GenBank/DDBJ databases">
        <title>A chromosome-scale assembly and high-density genetic map of the yellow drum (Nibea albiflora) genome.</title>
        <authorList>
            <person name="Xu D."/>
            <person name="Zhang W."/>
            <person name="Chen R."/>
            <person name="Tan P."/>
            <person name="Wang L."/>
            <person name="Song H."/>
            <person name="Tian L."/>
            <person name="Zhu Q."/>
            <person name="Wang B."/>
        </authorList>
    </citation>
    <scope>NUCLEOTIDE SEQUENCE</scope>
    <source>
        <strain evidence="1">ZJHYS-2018</strain>
    </source>
</reference>
<evidence type="ECO:0000313" key="2">
    <source>
        <dbReference type="Proteomes" id="UP000805704"/>
    </source>
</evidence>
<proteinExistence type="predicted"/>